<organism evidence="2 4">
    <name type="scientific">Archangium gephyra</name>
    <dbReference type="NCBI Taxonomy" id="48"/>
    <lineage>
        <taxon>Bacteria</taxon>
        <taxon>Pseudomonadati</taxon>
        <taxon>Myxococcota</taxon>
        <taxon>Myxococcia</taxon>
        <taxon>Myxococcales</taxon>
        <taxon>Cystobacterineae</taxon>
        <taxon>Archangiaceae</taxon>
        <taxon>Archangium</taxon>
    </lineage>
</organism>
<protein>
    <submittedName>
        <fullName evidence="2">Uncharacterized protein</fullName>
    </submittedName>
</protein>
<dbReference type="Proteomes" id="UP000256345">
    <property type="component" value="Unassembled WGS sequence"/>
</dbReference>
<evidence type="ECO:0000256" key="1">
    <source>
        <dbReference type="SAM" id="MobiDB-lite"/>
    </source>
</evidence>
<dbReference type="Proteomes" id="UP000035579">
    <property type="component" value="Chromosome"/>
</dbReference>
<gene>
    <name evidence="2" type="ORF">AA314_10061</name>
    <name evidence="3" type="ORF">ATI61_121130</name>
</gene>
<accession>A0AAC8QJN3</accession>
<feature type="region of interest" description="Disordered" evidence="1">
    <location>
        <begin position="1"/>
        <end position="99"/>
    </location>
</feature>
<dbReference type="RefSeq" id="WP_047861196.1">
    <property type="nucleotide sequence ID" value="NZ_CP011509.1"/>
</dbReference>
<evidence type="ECO:0000313" key="2">
    <source>
        <dbReference type="EMBL" id="AKJ08435.1"/>
    </source>
</evidence>
<dbReference type="KEGG" id="age:AA314_10061"/>
<evidence type="ECO:0000313" key="5">
    <source>
        <dbReference type="Proteomes" id="UP000256345"/>
    </source>
</evidence>
<keyword evidence="5" id="KW-1185">Reference proteome</keyword>
<feature type="compositionally biased region" description="Basic and acidic residues" evidence="1">
    <location>
        <begin position="74"/>
        <end position="83"/>
    </location>
</feature>
<evidence type="ECO:0000313" key="4">
    <source>
        <dbReference type="Proteomes" id="UP000035579"/>
    </source>
</evidence>
<evidence type="ECO:0000313" key="3">
    <source>
        <dbReference type="EMBL" id="REG20565.1"/>
    </source>
</evidence>
<name>A0AAC8QJN3_9BACT</name>
<dbReference type="EMBL" id="QUMU01000021">
    <property type="protein sequence ID" value="REG20565.1"/>
    <property type="molecule type" value="Genomic_DNA"/>
</dbReference>
<proteinExistence type="predicted"/>
<feature type="compositionally biased region" description="Basic and acidic residues" evidence="1">
    <location>
        <begin position="50"/>
        <end position="63"/>
    </location>
</feature>
<reference evidence="2 4" key="1">
    <citation type="submission" date="2015-05" db="EMBL/GenBank/DDBJ databases">
        <title>Genome assembly of Archangium gephyra DSM 2261.</title>
        <authorList>
            <person name="Sharma G."/>
            <person name="Subramanian S."/>
        </authorList>
    </citation>
    <scope>NUCLEOTIDE SEQUENCE [LARGE SCALE GENOMIC DNA]</scope>
    <source>
        <strain evidence="2 4">DSM 2261</strain>
    </source>
</reference>
<dbReference type="AlphaFoldDB" id="A0AAC8QJN3"/>
<dbReference type="EMBL" id="CP011509">
    <property type="protein sequence ID" value="AKJ08435.1"/>
    <property type="molecule type" value="Genomic_DNA"/>
</dbReference>
<sequence length="99" mass="10267">MTDPDNEWDDLEAGWDATGALVGPTSDEVNARKALTGPKPDEASSLAALRAREQASGEARGTEDAPTAGGKANARPEDCEGRALDAINDGDGNYLEPPD</sequence>
<reference evidence="3 5" key="2">
    <citation type="submission" date="2018-08" db="EMBL/GenBank/DDBJ databases">
        <title>Genomic Encyclopedia of Archaeal and Bacterial Type Strains, Phase II (KMG-II): from individual species to whole genera.</title>
        <authorList>
            <person name="Goeker M."/>
        </authorList>
    </citation>
    <scope>NUCLEOTIDE SEQUENCE [LARGE SCALE GENOMIC DNA]</scope>
    <source>
        <strain evidence="3 5">DSM 2261</strain>
    </source>
</reference>
<feature type="compositionally biased region" description="Acidic residues" evidence="1">
    <location>
        <begin position="1"/>
        <end position="13"/>
    </location>
</feature>